<evidence type="ECO:0000313" key="4">
    <source>
        <dbReference type="Proteomes" id="UP000248817"/>
    </source>
</evidence>
<dbReference type="InterPro" id="IPR001810">
    <property type="entry name" value="F-box_dom"/>
</dbReference>
<reference evidence="3 4" key="1">
    <citation type="submission" date="2018-02" db="EMBL/GenBank/DDBJ databases">
        <title>The genomes of Aspergillus section Nigri reveals drivers in fungal speciation.</title>
        <authorList>
            <consortium name="DOE Joint Genome Institute"/>
            <person name="Vesth T.C."/>
            <person name="Nybo J."/>
            <person name="Theobald S."/>
            <person name="Brandl J."/>
            <person name="Frisvad J.C."/>
            <person name="Nielsen K.F."/>
            <person name="Lyhne E.K."/>
            <person name="Kogle M.E."/>
            <person name="Kuo A."/>
            <person name="Riley R."/>
            <person name="Clum A."/>
            <person name="Nolan M."/>
            <person name="Lipzen A."/>
            <person name="Salamov A."/>
            <person name="Henrissat B."/>
            <person name="Wiebenga A."/>
            <person name="De vries R.P."/>
            <person name="Grigoriev I.V."/>
            <person name="Mortensen U.H."/>
            <person name="Andersen M.R."/>
            <person name="Baker S.E."/>
        </authorList>
    </citation>
    <scope>NUCLEOTIDE SEQUENCE [LARGE SCALE GENOMIC DNA]</scope>
    <source>
        <strain evidence="3 4">CBS 114.80</strain>
    </source>
</reference>
<name>A0A2V5IJZ4_9EURO</name>
<dbReference type="AlphaFoldDB" id="A0A2V5IJZ4"/>
<organism evidence="3 4">
    <name type="scientific">Aspergillus indologenus CBS 114.80</name>
    <dbReference type="NCBI Taxonomy" id="1450541"/>
    <lineage>
        <taxon>Eukaryota</taxon>
        <taxon>Fungi</taxon>
        <taxon>Dikarya</taxon>
        <taxon>Ascomycota</taxon>
        <taxon>Pezizomycotina</taxon>
        <taxon>Eurotiomycetes</taxon>
        <taxon>Eurotiomycetidae</taxon>
        <taxon>Eurotiales</taxon>
        <taxon>Aspergillaceae</taxon>
        <taxon>Aspergillus</taxon>
        <taxon>Aspergillus subgen. Circumdati</taxon>
    </lineage>
</organism>
<dbReference type="EMBL" id="KZ825463">
    <property type="protein sequence ID" value="PYI36998.1"/>
    <property type="molecule type" value="Genomic_DNA"/>
</dbReference>
<feature type="domain" description="F-box" evidence="2">
    <location>
        <begin position="66"/>
        <end position="112"/>
    </location>
</feature>
<evidence type="ECO:0000259" key="2">
    <source>
        <dbReference type="PROSITE" id="PS50181"/>
    </source>
</evidence>
<sequence length="390" mass="45183">MSSGLAYRLEEPGWNVLNLSSVPRASFRRAVKPYRKEALEHERSQRQEQPCYQPRASSLRKQQQHHSSWILLPLEIIRMIFLDLDMLTLSHLRSVNKTTQQIIDSLPEYHLLHTHAADTLRLLDLTQCTHHFSLGQLYREFRHPQCRTCGDFGPFLFIPTCTRSCFACNRTHTQYLMAPIKVMFSWYGLSLDNDWHRLPVVHTLDFTRWTQHERTLVSIAQAKALHLQLDAPRARRSRTGERRSGSHTGTPSPTRYSEYWASRWRLSATVAFPYYDPVARSVETGVYCLGCVRYWENPQSTTQKDSGSGTPTTWEDYNEAWGTTRTPGSRDLDRAFLVQDMPAHFRDCPDVSRSRRRGKTAWRFGKPVGATFRVSAEGGAVLRRSERLKK</sequence>
<feature type="compositionally biased region" description="Polar residues" evidence="1">
    <location>
        <begin position="47"/>
        <end position="57"/>
    </location>
</feature>
<evidence type="ECO:0000256" key="1">
    <source>
        <dbReference type="SAM" id="MobiDB-lite"/>
    </source>
</evidence>
<feature type="region of interest" description="Disordered" evidence="1">
    <location>
        <begin position="231"/>
        <end position="254"/>
    </location>
</feature>
<dbReference type="CDD" id="cd09917">
    <property type="entry name" value="F-box_SF"/>
    <property type="match status" value="1"/>
</dbReference>
<gene>
    <name evidence="3" type="ORF">BP00DRAFT_462799</name>
</gene>
<dbReference type="Pfam" id="PF00646">
    <property type="entry name" value="F-box"/>
    <property type="match status" value="1"/>
</dbReference>
<protein>
    <recommendedName>
        <fullName evidence="2">F-box domain-containing protein</fullName>
    </recommendedName>
</protein>
<evidence type="ECO:0000313" key="3">
    <source>
        <dbReference type="EMBL" id="PYI36998.1"/>
    </source>
</evidence>
<dbReference type="PROSITE" id="PS50181">
    <property type="entry name" value="FBOX"/>
    <property type="match status" value="1"/>
</dbReference>
<dbReference type="Proteomes" id="UP000248817">
    <property type="component" value="Unassembled WGS sequence"/>
</dbReference>
<feature type="region of interest" description="Disordered" evidence="1">
    <location>
        <begin position="38"/>
        <end position="57"/>
    </location>
</feature>
<proteinExistence type="predicted"/>
<keyword evidence="4" id="KW-1185">Reference proteome</keyword>
<accession>A0A2V5IJZ4</accession>